<evidence type="ECO:0000313" key="1">
    <source>
        <dbReference type="EMBL" id="CAM9575612.1"/>
    </source>
</evidence>
<organism evidence="1 2">
    <name type="scientific">Rangifer tarandus platyrhynchus</name>
    <name type="common">Svalbard reindeer</name>
    <dbReference type="NCBI Taxonomy" id="3082113"/>
    <lineage>
        <taxon>Eukaryota</taxon>
        <taxon>Metazoa</taxon>
        <taxon>Chordata</taxon>
        <taxon>Craniata</taxon>
        <taxon>Vertebrata</taxon>
        <taxon>Euteleostomi</taxon>
        <taxon>Mammalia</taxon>
        <taxon>Eutheria</taxon>
        <taxon>Laurasiatheria</taxon>
        <taxon>Artiodactyla</taxon>
        <taxon>Ruminantia</taxon>
        <taxon>Pecora</taxon>
        <taxon>Cervidae</taxon>
        <taxon>Odocoileinae</taxon>
        <taxon>Rangifer</taxon>
    </lineage>
</organism>
<evidence type="ECO:0000313" key="2">
    <source>
        <dbReference type="Proteomes" id="UP001162501"/>
    </source>
</evidence>
<name>A0AC59YCB7_RANTA</name>
<reference evidence="1" key="1">
    <citation type="submission" date="2023-05" db="EMBL/GenBank/DDBJ databases">
        <authorList>
            <consortium name="ELIXIR-Norway"/>
        </authorList>
    </citation>
    <scope>NUCLEOTIDE SEQUENCE</scope>
</reference>
<proteinExistence type="predicted"/>
<accession>A0AC59YCB7</accession>
<gene>
    <name evidence="1" type="ORF">MRATA1EN22A_LOCUS4471</name>
</gene>
<dbReference type="Proteomes" id="UP001162501">
    <property type="component" value="Chromosome 12"/>
</dbReference>
<protein>
    <submittedName>
        <fullName evidence="1">Uncharacterized protein</fullName>
    </submittedName>
</protein>
<reference evidence="1" key="2">
    <citation type="submission" date="2025-03" db="EMBL/GenBank/DDBJ databases">
        <authorList>
            <consortium name="ELIXIR-Norway"/>
            <consortium name="Elixir Norway"/>
        </authorList>
    </citation>
    <scope>NUCLEOTIDE SEQUENCE</scope>
</reference>
<dbReference type="EMBL" id="OX596096">
    <property type="protein sequence ID" value="CAM9575612.1"/>
    <property type="molecule type" value="Genomic_DNA"/>
</dbReference>
<sequence length="123" mass="13683">MFLMKWENSDEADLLPAEEANVKCPQVVISFYEERLMWHSYPSEEDDQDGRSVQAADEAGALTGSPRLIIGTKTTVRGFSKRVKDEEDPELISPHRLTKNAYAGTALVVCGLRTQLPASETRA</sequence>